<accession>A0A9X7QHU1</accession>
<name>A0A9X7QHU1_BACCE</name>
<keyword evidence="1" id="KW-0472">Membrane</keyword>
<dbReference type="EMBL" id="CP031778">
    <property type="protein sequence ID" value="QDZ71891.1"/>
    <property type="molecule type" value="Genomic_DNA"/>
</dbReference>
<sequence length="116" mass="13517">MQKRALIITSVLLIICLFIIGKGIISRYFITGDPKLREESIIGIMWHLEEKGYTRSDVLEIKSSYNSKIDQYGAHVKFKDEPNIWYEYIRWDNPHTGKVEFGQGDNGERGKHTEIK</sequence>
<dbReference type="Proteomes" id="UP000321735">
    <property type="component" value="Chromosome"/>
</dbReference>
<gene>
    <name evidence="2" type="ORF">D0437_01650</name>
</gene>
<dbReference type="RefSeq" id="WP_048567399.1">
    <property type="nucleotide sequence ID" value="NZ_CP031778.1"/>
</dbReference>
<keyword evidence="1" id="KW-1133">Transmembrane helix</keyword>
<evidence type="ECO:0000313" key="2">
    <source>
        <dbReference type="EMBL" id="QDZ71891.1"/>
    </source>
</evidence>
<dbReference type="Pfam" id="PF11337">
    <property type="entry name" value="DUF3139"/>
    <property type="match status" value="1"/>
</dbReference>
<feature type="transmembrane region" description="Helical" evidence="1">
    <location>
        <begin position="6"/>
        <end position="30"/>
    </location>
</feature>
<reference evidence="2 3" key="1">
    <citation type="journal article" date="2019" name="Ecotoxicol. Environ. Saf.">
        <title>Microbial characterization of heavy metal resistant bacterial strains isolated from an electroplating wastewater treatment plant.</title>
        <authorList>
            <person name="Cai X."/>
            <person name="Zheng X."/>
            <person name="Zhang D."/>
            <person name="Iqbal W."/>
            <person name="Liu C."/>
            <person name="Yang B."/>
            <person name="Zhao X."/>
            <person name="Lu X."/>
            <person name="Mao Y."/>
        </authorList>
    </citation>
    <scope>NUCLEOTIDE SEQUENCE [LARGE SCALE GENOMIC DNA]</scope>
    <source>
        <strain evidence="2 3">Co1-1</strain>
    </source>
</reference>
<organism evidence="2 3">
    <name type="scientific">Bacillus cereus</name>
    <dbReference type="NCBI Taxonomy" id="1396"/>
    <lineage>
        <taxon>Bacteria</taxon>
        <taxon>Bacillati</taxon>
        <taxon>Bacillota</taxon>
        <taxon>Bacilli</taxon>
        <taxon>Bacillales</taxon>
        <taxon>Bacillaceae</taxon>
        <taxon>Bacillus</taxon>
        <taxon>Bacillus cereus group</taxon>
    </lineage>
</organism>
<evidence type="ECO:0000256" key="1">
    <source>
        <dbReference type="SAM" id="Phobius"/>
    </source>
</evidence>
<keyword evidence="1" id="KW-0812">Transmembrane</keyword>
<dbReference type="AlphaFoldDB" id="A0A9X7QHU1"/>
<evidence type="ECO:0000313" key="3">
    <source>
        <dbReference type="Proteomes" id="UP000321735"/>
    </source>
</evidence>
<protein>
    <submittedName>
        <fullName evidence="2">DUF3139 domain-containing protein</fullName>
    </submittedName>
</protein>
<dbReference type="InterPro" id="IPR021486">
    <property type="entry name" value="DUF3139"/>
</dbReference>
<proteinExistence type="predicted"/>